<evidence type="ECO:0000259" key="1">
    <source>
        <dbReference type="Pfam" id="PF01590"/>
    </source>
</evidence>
<proteinExistence type="predicted"/>
<dbReference type="Pfam" id="PF01590">
    <property type="entry name" value="GAF"/>
    <property type="match status" value="1"/>
</dbReference>
<dbReference type="Gene3D" id="3.30.450.40">
    <property type="match status" value="2"/>
</dbReference>
<feature type="domain" description="GAF" evidence="1">
    <location>
        <begin position="66"/>
        <end position="137"/>
    </location>
</feature>
<dbReference type="SUPFAM" id="SSF55781">
    <property type="entry name" value="GAF domain-like"/>
    <property type="match status" value="1"/>
</dbReference>
<protein>
    <recommendedName>
        <fullName evidence="1">GAF domain-containing protein</fullName>
    </recommendedName>
</protein>
<gene>
    <name evidence="2" type="ORF">CUN49_15055</name>
</gene>
<name>A0A2M8PAH8_9CHLR</name>
<feature type="non-terminal residue" evidence="2">
    <location>
        <position position="1"/>
    </location>
</feature>
<comment type="caution">
    <text evidence="2">The sequence shown here is derived from an EMBL/GenBank/DDBJ whole genome shotgun (WGS) entry which is preliminary data.</text>
</comment>
<dbReference type="AlphaFoldDB" id="A0A2M8PAH8"/>
<dbReference type="InterPro" id="IPR029016">
    <property type="entry name" value="GAF-like_dom_sf"/>
</dbReference>
<dbReference type="EMBL" id="PGTM01000342">
    <property type="protein sequence ID" value="PJF34559.1"/>
    <property type="molecule type" value="Genomic_DNA"/>
</dbReference>
<accession>A0A2M8PAH8</accession>
<dbReference type="InterPro" id="IPR003018">
    <property type="entry name" value="GAF"/>
</dbReference>
<reference evidence="2 3" key="1">
    <citation type="submission" date="2017-11" db="EMBL/GenBank/DDBJ databases">
        <title>Evolution of Phototrophy in the Chloroflexi Phylum Driven by Horizontal Gene Transfer.</title>
        <authorList>
            <person name="Ward L.M."/>
            <person name="Hemp J."/>
            <person name="Shih P.M."/>
            <person name="Mcglynn S.E."/>
            <person name="Fischer W."/>
        </authorList>
    </citation>
    <scope>NUCLEOTIDE SEQUENCE [LARGE SCALE GENOMIC DNA]</scope>
    <source>
        <strain evidence="2">JP3_13</strain>
    </source>
</reference>
<evidence type="ECO:0000313" key="3">
    <source>
        <dbReference type="Proteomes" id="UP000229681"/>
    </source>
</evidence>
<sequence>DNARLFAEMQDKLTENRRLYEQTSAQLREIERLNRQLTGGAWTDYLSSMGALPAYTVDLINERIEDAAEQTPTLAEAMRRNQVVLRNLQSHKILALPISVRGQVIGAMEFELALDQQLSNEQLNVLQQVVERLGLAIENLRLLEEAQRMAQREGMVNEITARMQAATSVEAVVAAATQSLADAFQAPRVAVRLGLPGEAPNGGHQPPNRS</sequence>
<evidence type="ECO:0000313" key="2">
    <source>
        <dbReference type="EMBL" id="PJF34559.1"/>
    </source>
</evidence>
<organism evidence="2 3">
    <name type="scientific">Candidatus Thermofonsia Clade 1 bacterium</name>
    <dbReference type="NCBI Taxonomy" id="2364210"/>
    <lineage>
        <taxon>Bacteria</taxon>
        <taxon>Bacillati</taxon>
        <taxon>Chloroflexota</taxon>
        <taxon>Candidatus Thermofontia</taxon>
        <taxon>Candidatus Thermofonsia Clade 1</taxon>
    </lineage>
</organism>
<dbReference type="Proteomes" id="UP000229681">
    <property type="component" value="Unassembled WGS sequence"/>
</dbReference>